<reference evidence="2 3" key="1">
    <citation type="submission" date="2018-03" db="EMBL/GenBank/DDBJ databases">
        <title>Whole genome sequencing of Histamine producing bacteria.</title>
        <authorList>
            <person name="Butler K."/>
        </authorList>
    </citation>
    <scope>NUCLEOTIDE SEQUENCE [LARGE SCALE GENOMIC DNA]</scope>
    <source>
        <strain evidence="2 3">ATCC 19614</strain>
    </source>
</reference>
<evidence type="ECO:0000259" key="1">
    <source>
        <dbReference type="Pfam" id="PF20282"/>
    </source>
</evidence>
<evidence type="ECO:0000313" key="3">
    <source>
        <dbReference type="Proteomes" id="UP000241803"/>
    </source>
</evidence>
<accession>A0A2T3LAH0</accession>
<name>A0A2T3LAH0_9GAMM</name>
<organism evidence="2 3">
    <name type="scientific">Photobacterium indicum</name>
    <dbReference type="NCBI Taxonomy" id="81447"/>
    <lineage>
        <taxon>Bacteria</taxon>
        <taxon>Pseudomonadati</taxon>
        <taxon>Pseudomonadota</taxon>
        <taxon>Gammaproteobacteria</taxon>
        <taxon>Vibrionales</taxon>
        <taxon>Vibrionaceae</taxon>
        <taxon>Photobacterium</taxon>
    </lineage>
</organism>
<dbReference type="EMBL" id="PYOC01000002">
    <property type="protein sequence ID" value="PSV48337.1"/>
    <property type="molecule type" value="Genomic_DNA"/>
</dbReference>
<dbReference type="AlphaFoldDB" id="A0A2T3LAH0"/>
<gene>
    <name evidence="2" type="ORF">C9J47_07370</name>
</gene>
<dbReference type="Proteomes" id="UP000241803">
    <property type="component" value="Unassembled WGS sequence"/>
</dbReference>
<feature type="domain" description="ABC-three component systems C-terminal" evidence="1">
    <location>
        <begin position="204"/>
        <end position="332"/>
    </location>
</feature>
<protein>
    <recommendedName>
        <fullName evidence="1">ABC-three component systems C-terminal domain-containing protein</fullName>
    </recommendedName>
</protein>
<sequence>MLDRNYRRAILSLDATELEILVRRWVDKQVDNYESVKRYGSKGDRGRDVVGFYSNRRHEGEWDNYQCKQYGQPLQHGSGIVEVGKVLYFAFDGRFTAPKNYFFVAPRGVNSTLDELIDNPSYFKKELIEKWDKYCKKKISTTPICLTPELKIFIEKYDFCNIKVIDIDVIVSDSKFKSALVEEFGGELQSPPKYEVPIDIKDSESVYISKILDAYGDCESEVYTSIDDLKLNLDFSEDFIEQRERFYSAEVFKCFYRDSTTDEVLNTFEDEVYKGVTPTHRKRYQDGYERMCSVLEQAASLQPSGKLSIHAKIDVKQGYCHHFINEGKIRSWMKK</sequence>
<evidence type="ECO:0000313" key="2">
    <source>
        <dbReference type="EMBL" id="PSV48337.1"/>
    </source>
</evidence>
<dbReference type="Pfam" id="PF20282">
    <property type="entry name" value="CTD6"/>
    <property type="match status" value="1"/>
</dbReference>
<dbReference type="InterPro" id="IPR046914">
    <property type="entry name" value="ABC-3C_CTD6"/>
</dbReference>
<keyword evidence="3" id="KW-1185">Reference proteome</keyword>
<comment type="caution">
    <text evidence="2">The sequence shown here is derived from an EMBL/GenBank/DDBJ whole genome shotgun (WGS) entry which is preliminary data.</text>
</comment>
<proteinExistence type="predicted"/>
<dbReference type="RefSeq" id="WP_107252944.1">
    <property type="nucleotide sequence ID" value="NZ_PYOC01000002.1"/>
</dbReference>